<dbReference type="EMBL" id="AP022564">
    <property type="protein sequence ID" value="BBX24670.1"/>
    <property type="molecule type" value="Genomic_DNA"/>
</dbReference>
<protein>
    <recommendedName>
        <fullName evidence="1">N-acetyltransferase domain-containing protein</fullName>
    </recommendedName>
</protein>
<dbReference type="AlphaFoldDB" id="A0AAD1MJW5"/>
<gene>
    <name evidence="2" type="ORF">MTER_40810</name>
</gene>
<feature type="domain" description="N-acetyltransferase" evidence="1">
    <location>
        <begin position="26"/>
        <end position="112"/>
    </location>
</feature>
<dbReference type="Proteomes" id="UP000467636">
    <property type="component" value="Chromosome"/>
</dbReference>
<evidence type="ECO:0000313" key="2">
    <source>
        <dbReference type="EMBL" id="BBX24670.1"/>
    </source>
</evidence>
<sequence>MIMGESPAPMGTVERSAREGLQMIITDNARLAHFEAAVGGQVIGRQPYRRYRDHIVLMATQVDAQWRDRGVSSAMIDGVLSLVRGAGHTVIPRCKITADYIVHHPEYQDLVTDQYRVLLRPSSRPATPSAPDSIEP</sequence>
<reference evidence="2 3" key="1">
    <citation type="journal article" date="2019" name="Emerg. Microbes Infect.">
        <title>Comprehensive subspecies identification of 175 nontuberculous mycobacteria species based on 7547 genomic profiles.</title>
        <authorList>
            <person name="Matsumoto Y."/>
            <person name="Kinjo T."/>
            <person name="Motooka D."/>
            <person name="Nabeya D."/>
            <person name="Jung N."/>
            <person name="Uechi K."/>
            <person name="Horii T."/>
            <person name="Iida T."/>
            <person name="Fujita J."/>
            <person name="Nakamura S."/>
        </authorList>
    </citation>
    <scope>NUCLEOTIDE SEQUENCE [LARGE SCALE GENOMIC DNA]</scope>
    <source>
        <strain evidence="2 3">JCM 12143</strain>
    </source>
</reference>
<evidence type="ECO:0000313" key="3">
    <source>
        <dbReference type="Proteomes" id="UP000467636"/>
    </source>
</evidence>
<dbReference type="SUPFAM" id="SSF55729">
    <property type="entry name" value="Acyl-CoA N-acyltransferases (Nat)"/>
    <property type="match status" value="1"/>
</dbReference>
<name>A0AAD1MJW5_9MYCO</name>
<organism evidence="2 3">
    <name type="scientific">Mycolicibacter terrae</name>
    <dbReference type="NCBI Taxonomy" id="1788"/>
    <lineage>
        <taxon>Bacteria</taxon>
        <taxon>Bacillati</taxon>
        <taxon>Actinomycetota</taxon>
        <taxon>Actinomycetes</taxon>
        <taxon>Mycobacteriales</taxon>
        <taxon>Mycobacteriaceae</taxon>
        <taxon>Mycolicibacter</taxon>
    </lineage>
</organism>
<dbReference type="InterPro" id="IPR031165">
    <property type="entry name" value="GNAT_YJDJ"/>
</dbReference>
<keyword evidence="3" id="KW-1185">Reference proteome</keyword>
<accession>A0AAD1MJW5</accession>
<evidence type="ECO:0000259" key="1">
    <source>
        <dbReference type="PROSITE" id="PS51729"/>
    </source>
</evidence>
<proteinExistence type="predicted"/>
<dbReference type="InterPro" id="IPR016181">
    <property type="entry name" value="Acyl_CoA_acyltransferase"/>
</dbReference>
<dbReference type="PROSITE" id="PS51729">
    <property type="entry name" value="GNAT_YJDJ"/>
    <property type="match status" value="1"/>
</dbReference>
<dbReference type="Pfam" id="PF14542">
    <property type="entry name" value="Acetyltransf_CG"/>
    <property type="match status" value="1"/>
</dbReference>
<dbReference type="Gene3D" id="3.40.630.30">
    <property type="match status" value="1"/>
</dbReference>